<evidence type="ECO:0000256" key="15">
    <source>
        <dbReference type="ARBA" id="ARBA00023316"/>
    </source>
</evidence>
<evidence type="ECO:0000256" key="9">
    <source>
        <dbReference type="ARBA" id="ARBA00022827"/>
    </source>
</evidence>
<proteinExistence type="inferred from homology"/>
<keyword evidence="6" id="KW-0963">Cytoplasm</keyword>
<dbReference type="GO" id="GO:0008762">
    <property type="term" value="F:UDP-N-acetylmuramate dehydrogenase activity"/>
    <property type="evidence" value="ECO:0007669"/>
    <property type="project" value="UniProtKB-EC"/>
</dbReference>
<reference evidence="18" key="1">
    <citation type="submission" date="2018-05" db="EMBL/GenBank/DDBJ databases">
        <authorList>
            <person name="Lanie J.A."/>
            <person name="Ng W.-L."/>
            <person name="Kazmierczak K.M."/>
            <person name="Andrzejewski T.M."/>
            <person name="Davidsen T.M."/>
            <person name="Wayne K.J."/>
            <person name="Tettelin H."/>
            <person name="Glass J.I."/>
            <person name="Rusch D."/>
            <person name="Podicherti R."/>
            <person name="Tsui H.-C.T."/>
            <person name="Winkler M.E."/>
        </authorList>
    </citation>
    <scope>NUCLEOTIDE SEQUENCE</scope>
</reference>
<evidence type="ECO:0000256" key="11">
    <source>
        <dbReference type="ARBA" id="ARBA00022960"/>
    </source>
</evidence>
<evidence type="ECO:0000256" key="5">
    <source>
        <dbReference type="ARBA" id="ARBA00012518"/>
    </source>
</evidence>
<comment type="cofactor">
    <cofactor evidence="1">
        <name>FAD</name>
        <dbReference type="ChEBI" id="CHEBI:57692"/>
    </cofactor>
</comment>
<keyword evidence="10" id="KW-0521">NADP</keyword>
<dbReference type="InterPro" id="IPR011601">
    <property type="entry name" value="MurB_C"/>
</dbReference>
<dbReference type="GO" id="GO:0071555">
    <property type="term" value="P:cell wall organization"/>
    <property type="evidence" value="ECO:0007669"/>
    <property type="project" value="UniProtKB-KW"/>
</dbReference>
<keyword evidence="11" id="KW-0133">Cell shape</keyword>
<dbReference type="HAMAP" id="MF_00037">
    <property type="entry name" value="MurB"/>
    <property type="match status" value="1"/>
</dbReference>
<dbReference type="Gene3D" id="3.30.465.10">
    <property type="match status" value="1"/>
</dbReference>
<dbReference type="SUPFAM" id="SSF56176">
    <property type="entry name" value="FAD-binding/transporter-associated domain-like"/>
    <property type="match status" value="1"/>
</dbReference>
<evidence type="ECO:0000256" key="13">
    <source>
        <dbReference type="ARBA" id="ARBA00023002"/>
    </source>
</evidence>
<keyword evidence="15" id="KW-0961">Cell wall biogenesis/degradation</keyword>
<dbReference type="NCBIfam" id="TIGR00179">
    <property type="entry name" value="murB"/>
    <property type="match status" value="1"/>
</dbReference>
<dbReference type="PANTHER" id="PTHR21071:SF4">
    <property type="entry name" value="UDP-N-ACETYLENOLPYRUVOYLGLUCOSAMINE REDUCTASE"/>
    <property type="match status" value="1"/>
</dbReference>
<dbReference type="InterPro" id="IPR006094">
    <property type="entry name" value="Oxid_FAD_bind_N"/>
</dbReference>
<name>A0A382AGT2_9ZZZZ</name>
<dbReference type="PROSITE" id="PS51387">
    <property type="entry name" value="FAD_PCMH"/>
    <property type="match status" value="1"/>
</dbReference>
<dbReference type="Pfam" id="PF02873">
    <property type="entry name" value="MurB_C"/>
    <property type="match status" value="1"/>
</dbReference>
<accession>A0A382AGT2</accession>
<comment type="subcellular location">
    <subcellularLocation>
        <location evidence="3">Cytoplasm</location>
    </subcellularLocation>
</comment>
<protein>
    <recommendedName>
        <fullName evidence="5">UDP-N-acetylmuramate dehydrogenase</fullName>
        <ecNumber evidence="5">1.3.1.98</ecNumber>
    </recommendedName>
</protein>
<keyword evidence="8" id="KW-0285">Flavoprotein</keyword>
<evidence type="ECO:0000259" key="17">
    <source>
        <dbReference type="PROSITE" id="PS51387"/>
    </source>
</evidence>
<evidence type="ECO:0000256" key="14">
    <source>
        <dbReference type="ARBA" id="ARBA00023306"/>
    </source>
</evidence>
<comment type="pathway">
    <text evidence="4">Cell wall biogenesis; peptidoglycan biosynthesis.</text>
</comment>
<evidence type="ECO:0000256" key="3">
    <source>
        <dbReference type="ARBA" id="ARBA00004496"/>
    </source>
</evidence>
<sequence>MAEESPGASGGARPEDVRHRLVEVFGERVSASVPLAGLTTFRTGGAADWLLETSDPADIVAAVQVTRALDLPLTVFGGGSNVLVGDGGVRGLVVRVRHGAISAHGTSTVRADGGVTLNGLVRWAIQRGMAGLERWAGTPGTVGGAIYGNAHFDGLMVGDMVAEVGLVDRTGSILRVSGSEMAFGYDESRVQHTGEFVLWANFDVAAGDPAKLRAAARESLGFRKRTQPLAQASAGCVFQNPRVTDDSLSGGVPRTAGALIDGAGLKGCRVGGAVVSTIHGNFIVSDGAATSADVRTLIEHCRSAVVDRFGVLLREELVYVGVFG</sequence>
<dbReference type="EC" id="1.3.1.98" evidence="5"/>
<keyword evidence="13" id="KW-0560">Oxidoreductase</keyword>
<dbReference type="GO" id="GO:0005829">
    <property type="term" value="C:cytosol"/>
    <property type="evidence" value="ECO:0007669"/>
    <property type="project" value="TreeGrafter"/>
</dbReference>
<dbReference type="AlphaFoldDB" id="A0A382AGT2"/>
<keyword evidence="14" id="KW-0131">Cell cycle</keyword>
<evidence type="ECO:0000256" key="10">
    <source>
        <dbReference type="ARBA" id="ARBA00022857"/>
    </source>
</evidence>
<dbReference type="Gene3D" id="3.30.43.10">
    <property type="entry name" value="Uridine Diphospho-n-acetylenolpyruvylglucosamine Reductase, domain 2"/>
    <property type="match status" value="1"/>
</dbReference>
<evidence type="ECO:0000256" key="4">
    <source>
        <dbReference type="ARBA" id="ARBA00004752"/>
    </source>
</evidence>
<dbReference type="InterPro" id="IPR016169">
    <property type="entry name" value="FAD-bd_PCMH_sub2"/>
</dbReference>
<dbReference type="InterPro" id="IPR003170">
    <property type="entry name" value="MurB"/>
</dbReference>
<dbReference type="Pfam" id="PF01565">
    <property type="entry name" value="FAD_binding_4"/>
    <property type="match status" value="1"/>
</dbReference>
<evidence type="ECO:0000256" key="8">
    <source>
        <dbReference type="ARBA" id="ARBA00022630"/>
    </source>
</evidence>
<evidence type="ECO:0000256" key="1">
    <source>
        <dbReference type="ARBA" id="ARBA00001974"/>
    </source>
</evidence>
<dbReference type="InterPro" id="IPR016167">
    <property type="entry name" value="FAD-bd_PCMH_sub1"/>
</dbReference>
<dbReference type="GO" id="GO:0071949">
    <property type="term" value="F:FAD binding"/>
    <property type="evidence" value="ECO:0007669"/>
    <property type="project" value="InterPro"/>
</dbReference>
<dbReference type="PANTHER" id="PTHR21071">
    <property type="entry name" value="UDP-N-ACETYLENOLPYRUVOYLGLUCOSAMINE REDUCTASE"/>
    <property type="match status" value="1"/>
</dbReference>
<evidence type="ECO:0000256" key="2">
    <source>
        <dbReference type="ARBA" id="ARBA00003921"/>
    </source>
</evidence>
<dbReference type="GO" id="GO:0009252">
    <property type="term" value="P:peptidoglycan biosynthetic process"/>
    <property type="evidence" value="ECO:0007669"/>
    <property type="project" value="UniProtKB-UniPathway"/>
</dbReference>
<keyword evidence="12" id="KW-0573">Peptidoglycan synthesis</keyword>
<comment type="catalytic activity">
    <reaction evidence="16">
        <text>UDP-N-acetyl-alpha-D-muramate + NADP(+) = UDP-N-acetyl-3-O-(1-carboxyvinyl)-alpha-D-glucosamine + NADPH + H(+)</text>
        <dbReference type="Rhea" id="RHEA:12248"/>
        <dbReference type="ChEBI" id="CHEBI:15378"/>
        <dbReference type="ChEBI" id="CHEBI:57783"/>
        <dbReference type="ChEBI" id="CHEBI:58349"/>
        <dbReference type="ChEBI" id="CHEBI:68483"/>
        <dbReference type="ChEBI" id="CHEBI:70757"/>
        <dbReference type="EC" id="1.3.1.98"/>
    </reaction>
</comment>
<dbReference type="SUPFAM" id="SSF56194">
    <property type="entry name" value="Uridine diphospho-N-Acetylenolpyruvylglucosamine reductase, MurB, C-terminal domain"/>
    <property type="match status" value="1"/>
</dbReference>
<dbReference type="EMBL" id="UINC01025145">
    <property type="protein sequence ID" value="SVB00193.1"/>
    <property type="molecule type" value="Genomic_DNA"/>
</dbReference>
<keyword evidence="9" id="KW-0274">FAD</keyword>
<evidence type="ECO:0000256" key="6">
    <source>
        <dbReference type="ARBA" id="ARBA00022490"/>
    </source>
</evidence>
<dbReference type="Gene3D" id="3.90.78.10">
    <property type="entry name" value="UDP-N-acetylenolpyruvoylglucosamine reductase, C-terminal domain"/>
    <property type="match status" value="1"/>
</dbReference>
<dbReference type="GO" id="GO:0008360">
    <property type="term" value="P:regulation of cell shape"/>
    <property type="evidence" value="ECO:0007669"/>
    <property type="project" value="UniProtKB-KW"/>
</dbReference>
<dbReference type="InterPro" id="IPR036318">
    <property type="entry name" value="FAD-bd_PCMH-like_sf"/>
</dbReference>
<feature type="domain" description="FAD-binding PCMH-type" evidence="17">
    <location>
        <begin position="42"/>
        <end position="207"/>
    </location>
</feature>
<evidence type="ECO:0000256" key="12">
    <source>
        <dbReference type="ARBA" id="ARBA00022984"/>
    </source>
</evidence>
<evidence type="ECO:0000256" key="16">
    <source>
        <dbReference type="ARBA" id="ARBA00048914"/>
    </source>
</evidence>
<dbReference type="GO" id="GO:0051301">
    <property type="term" value="P:cell division"/>
    <property type="evidence" value="ECO:0007669"/>
    <property type="project" value="UniProtKB-KW"/>
</dbReference>
<keyword evidence="7" id="KW-0132">Cell division</keyword>
<gene>
    <name evidence="18" type="ORF">METZ01_LOCUS153047</name>
</gene>
<comment type="function">
    <text evidence="2">Cell wall formation.</text>
</comment>
<dbReference type="UniPathway" id="UPA00219"/>
<dbReference type="InterPro" id="IPR036635">
    <property type="entry name" value="MurB_C_sf"/>
</dbReference>
<dbReference type="InterPro" id="IPR016166">
    <property type="entry name" value="FAD-bd_PCMH"/>
</dbReference>
<organism evidence="18">
    <name type="scientific">marine metagenome</name>
    <dbReference type="NCBI Taxonomy" id="408172"/>
    <lineage>
        <taxon>unclassified sequences</taxon>
        <taxon>metagenomes</taxon>
        <taxon>ecological metagenomes</taxon>
    </lineage>
</organism>
<evidence type="ECO:0000313" key="18">
    <source>
        <dbReference type="EMBL" id="SVB00193.1"/>
    </source>
</evidence>
<evidence type="ECO:0000256" key="7">
    <source>
        <dbReference type="ARBA" id="ARBA00022618"/>
    </source>
</evidence>